<proteinExistence type="predicted"/>
<organism evidence="5 6">
    <name type="scientific">Planoprotostelium fungivorum</name>
    <dbReference type="NCBI Taxonomy" id="1890364"/>
    <lineage>
        <taxon>Eukaryota</taxon>
        <taxon>Amoebozoa</taxon>
        <taxon>Evosea</taxon>
        <taxon>Variosea</taxon>
        <taxon>Cavosteliida</taxon>
        <taxon>Cavosteliaceae</taxon>
        <taxon>Planoprotostelium</taxon>
    </lineage>
</organism>
<feature type="compositionally biased region" description="Basic and acidic residues" evidence="4">
    <location>
        <begin position="233"/>
        <end position="248"/>
    </location>
</feature>
<dbReference type="Gene3D" id="1.25.40.20">
    <property type="entry name" value="Ankyrin repeat-containing domain"/>
    <property type="match status" value="2"/>
</dbReference>
<gene>
    <name evidence="5" type="ORF">PROFUN_08905</name>
</gene>
<dbReference type="SUPFAM" id="SSF48403">
    <property type="entry name" value="Ankyrin repeat"/>
    <property type="match status" value="1"/>
</dbReference>
<dbReference type="InterPro" id="IPR002110">
    <property type="entry name" value="Ankyrin_rpt"/>
</dbReference>
<dbReference type="InParanoid" id="A0A2P6NIV8"/>
<dbReference type="OrthoDB" id="195869at2759"/>
<evidence type="ECO:0000256" key="4">
    <source>
        <dbReference type="SAM" id="MobiDB-lite"/>
    </source>
</evidence>
<keyword evidence="1" id="KW-0677">Repeat</keyword>
<evidence type="ECO:0000313" key="5">
    <source>
        <dbReference type="EMBL" id="PRP83874.1"/>
    </source>
</evidence>
<evidence type="ECO:0000256" key="3">
    <source>
        <dbReference type="PROSITE-ProRule" id="PRU00023"/>
    </source>
</evidence>
<dbReference type="STRING" id="1890364.A0A2P6NIV8"/>
<name>A0A2P6NIV8_9EUKA</name>
<dbReference type="Proteomes" id="UP000241769">
    <property type="component" value="Unassembled WGS sequence"/>
</dbReference>
<dbReference type="PANTHER" id="PTHR24198:SF165">
    <property type="entry name" value="ANKYRIN REPEAT-CONTAINING PROTEIN-RELATED"/>
    <property type="match status" value="1"/>
</dbReference>
<dbReference type="SMART" id="SM00248">
    <property type="entry name" value="ANK"/>
    <property type="match status" value="5"/>
</dbReference>
<feature type="compositionally biased region" description="Basic residues" evidence="4">
    <location>
        <begin position="267"/>
        <end position="276"/>
    </location>
</feature>
<reference evidence="5 6" key="1">
    <citation type="journal article" date="2018" name="Genome Biol. Evol.">
        <title>Multiple Roots of Fruiting Body Formation in Amoebozoa.</title>
        <authorList>
            <person name="Hillmann F."/>
            <person name="Forbes G."/>
            <person name="Novohradska S."/>
            <person name="Ferling I."/>
            <person name="Riege K."/>
            <person name="Groth M."/>
            <person name="Westermann M."/>
            <person name="Marz M."/>
            <person name="Spaller T."/>
            <person name="Winckler T."/>
            <person name="Schaap P."/>
            <person name="Glockner G."/>
        </authorList>
    </citation>
    <scope>NUCLEOTIDE SEQUENCE [LARGE SCALE GENOMIC DNA]</scope>
    <source>
        <strain evidence="5 6">Jena</strain>
    </source>
</reference>
<keyword evidence="6" id="KW-1185">Reference proteome</keyword>
<evidence type="ECO:0000256" key="2">
    <source>
        <dbReference type="ARBA" id="ARBA00023043"/>
    </source>
</evidence>
<keyword evidence="2 3" id="KW-0040">ANK repeat</keyword>
<dbReference type="PROSITE" id="PS50297">
    <property type="entry name" value="ANK_REP_REGION"/>
    <property type="match status" value="2"/>
</dbReference>
<feature type="repeat" description="ANK" evidence="3">
    <location>
        <begin position="177"/>
        <end position="209"/>
    </location>
</feature>
<evidence type="ECO:0000256" key="1">
    <source>
        <dbReference type="ARBA" id="ARBA00022737"/>
    </source>
</evidence>
<comment type="caution">
    <text evidence="5">The sequence shown here is derived from an EMBL/GenBank/DDBJ whole genome shotgun (WGS) entry which is preliminary data.</text>
</comment>
<feature type="region of interest" description="Disordered" evidence="4">
    <location>
        <begin position="233"/>
        <end position="276"/>
    </location>
</feature>
<dbReference type="AlphaFoldDB" id="A0A2P6NIV8"/>
<dbReference type="PROSITE" id="PS50088">
    <property type="entry name" value="ANK_REPEAT"/>
    <property type="match status" value="3"/>
</dbReference>
<protein>
    <submittedName>
        <fullName evidence="5">Ankyrin repeat protein</fullName>
    </submittedName>
</protein>
<feature type="repeat" description="ANK" evidence="3">
    <location>
        <begin position="109"/>
        <end position="142"/>
    </location>
</feature>
<dbReference type="InterPro" id="IPR036770">
    <property type="entry name" value="Ankyrin_rpt-contain_sf"/>
</dbReference>
<sequence length="276" mass="30406">MSDVKEKLLQSLASRDINEIIDAIASSPTPAIAVALDDEHNTILHLAAKQGNVVLIKHLVGYDWPTPIDLNIQNENGFSPLHVAAIEEHTEAIEALLSCGANPLSKDGHGRTVIHWVAEKGLEDITIRMLSNLNTDVNTPDLFGRTVLHWAAKRKLQKLASYICSRPDVNINATTNGGETALHWASLEKSRDMIDILLRANADTLIRNHNGQTVADVTCDAAVKTLLEEKMKEAQEKRDKEDPYKVKGESSASTAFVKEVKPQQAAKKMKITLKKK</sequence>
<dbReference type="EMBL" id="MDYQ01000074">
    <property type="protein sequence ID" value="PRP83874.1"/>
    <property type="molecule type" value="Genomic_DNA"/>
</dbReference>
<accession>A0A2P6NIV8</accession>
<dbReference type="PANTHER" id="PTHR24198">
    <property type="entry name" value="ANKYRIN REPEAT AND PROTEIN KINASE DOMAIN-CONTAINING PROTEIN"/>
    <property type="match status" value="1"/>
</dbReference>
<evidence type="ECO:0000313" key="6">
    <source>
        <dbReference type="Proteomes" id="UP000241769"/>
    </source>
</evidence>
<dbReference type="Pfam" id="PF12796">
    <property type="entry name" value="Ank_2"/>
    <property type="match status" value="1"/>
</dbReference>
<feature type="repeat" description="ANK" evidence="3">
    <location>
        <begin position="76"/>
        <end position="108"/>
    </location>
</feature>
<dbReference type="Pfam" id="PF00023">
    <property type="entry name" value="Ank"/>
    <property type="match status" value="2"/>
</dbReference>